<comment type="caution">
    <text evidence="1">The sequence shown here is derived from an EMBL/GenBank/DDBJ whole genome shotgun (WGS) entry which is preliminary data.</text>
</comment>
<evidence type="ECO:0000313" key="1">
    <source>
        <dbReference type="EMBL" id="MBC2596339.1"/>
    </source>
</evidence>
<organism evidence="1 2">
    <name type="scientific">Ruficoccus amylovorans</name>
    <dbReference type="NCBI Taxonomy" id="1804625"/>
    <lineage>
        <taxon>Bacteria</taxon>
        <taxon>Pseudomonadati</taxon>
        <taxon>Verrucomicrobiota</taxon>
        <taxon>Opitutia</taxon>
        <taxon>Puniceicoccales</taxon>
        <taxon>Cerasicoccaceae</taxon>
        <taxon>Ruficoccus</taxon>
    </lineage>
</organism>
<dbReference type="GO" id="GO:0016853">
    <property type="term" value="F:isomerase activity"/>
    <property type="evidence" value="ECO:0007669"/>
    <property type="project" value="InterPro"/>
</dbReference>
<sequence>METLDINGHPVRKWQIGASTFLAYPEAGARLMNWHLTLADGSYRDVIHWPEDADLNNIAHVRGGNPVLFPFSARTFDKGDLGYWRAPDGERRPMAMHGYARQGRFEIVTEHDHGFTAQFKPDEECRVAYPYDYTFMVRYRFEQLAFFVDYELVNHGSQAVPWSAGHHFYFSLPWHEGLGRGEYVINAPAKKAFHQDGEGKLVPVKDFPEAASFDDERIVDLIRCRLKTSEVRFGPRGGEEDILVRIGDQKVPAPWTTLVTWTQNADSPFYCVEPWMGPPNSPELQKGLHFVEPGKSEVFSVEVALA</sequence>
<dbReference type="Pfam" id="PF01263">
    <property type="entry name" value="Aldose_epim"/>
    <property type="match status" value="1"/>
</dbReference>
<dbReference type="InterPro" id="IPR011013">
    <property type="entry name" value="Gal_mutarotase_sf_dom"/>
</dbReference>
<name>A0A842HIZ0_9BACT</name>
<dbReference type="Gene3D" id="2.70.98.10">
    <property type="match status" value="1"/>
</dbReference>
<dbReference type="GO" id="GO:0030246">
    <property type="term" value="F:carbohydrate binding"/>
    <property type="evidence" value="ECO:0007669"/>
    <property type="project" value="InterPro"/>
</dbReference>
<accession>A0A842HIZ0</accession>
<dbReference type="GO" id="GO:0005975">
    <property type="term" value="P:carbohydrate metabolic process"/>
    <property type="evidence" value="ECO:0007669"/>
    <property type="project" value="InterPro"/>
</dbReference>
<dbReference type="EMBL" id="JACHVB010000064">
    <property type="protein sequence ID" value="MBC2596339.1"/>
    <property type="molecule type" value="Genomic_DNA"/>
</dbReference>
<gene>
    <name evidence="1" type="ORF">H5P28_18890</name>
</gene>
<dbReference type="InterPro" id="IPR008183">
    <property type="entry name" value="Aldose_1/G6P_1-epimerase"/>
</dbReference>
<proteinExistence type="predicted"/>
<keyword evidence="2" id="KW-1185">Reference proteome</keyword>
<dbReference type="SUPFAM" id="SSF74650">
    <property type="entry name" value="Galactose mutarotase-like"/>
    <property type="match status" value="1"/>
</dbReference>
<evidence type="ECO:0000313" key="2">
    <source>
        <dbReference type="Proteomes" id="UP000546464"/>
    </source>
</evidence>
<dbReference type="AlphaFoldDB" id="A0A842HIZ0"/>
<reference evidence="1 2" key="1">
    <citation type="submission" date="2020-07" db="EMBL/GenBank/DDBJ databases">
        <authorList>
            <person name="Feng X."/>
        </authorList>
    </citation>
    <scope>NUCLEOTIDE SEQUENCE [LARGE SCALE GENOMIC DNA]</scope>
    <source>
        <strain evidence="1 2">JCM31066</strain>
    </source>
</reference>
<dbReference type="Proteomes" id="UP000546464">
    <property type="component" value="Unassembled WGS sequence"/>
</dbReference>
<dbReference type="InterPro" id="IPR014718">
    <property type="entry name" value="GH-type_carb-bd"/>
</dbReference>
<protein>
    <submittedName>
        <fullName evidence="1">Aldose epimerase</fullName>
    </submittedName>
</protein>